<dbReference type="Pfam" id="PF23791">
    <property type="entry name" value="DUF7173"/>
    <property type="match status" value="1"/>
</dbReference>
<proteinExistence type="predicted"/>
<evidence type="ECO:0000313" key="1">
    <source>
        <dbReference type="EMBL" id="DAF45704.1"/>
    </source>
</evidence>
<name>A0A8S5S450_9CAUD</name>
<dbReference type="InterPro" id="IPR055597">
    <property type="entry name" value="DUF7173"/>
</dbReference>
<protein>
    <submittedName>
        <fullName evidence="1">Ribonuclease</fullName>
    </submittedName>
</protein>
<reference evidence="1" key="1">
    <citation type="journal article" date="2021" name="Proc. Natl. Acad. Sci. U.S.A.">
        <title>A Catalog of Tens of Thousands of Viruses from Human Metagenomes Reveals Hidden Associations with Chronic Diseases.</title>
        <authorList>
            <person name="Tisza M.J."/>
            <person name="Buck C.B."/>
        </authorList>
    </citation>
    <scope>NUCLEOTIDE SEQUENCE</scope>
    <source>
        <strain evidence="1">CtJ7x27</strain>
    </source>
</reference>
<accession>A0A8S5S450</accession>
<organism evidence="1">
    <name type="scientific">Siphoviridae sp. ctJ7x27</name>
    <dbReference type="NCBI Taxonomy" id="2827835"/>
    <lineage>
        <taxon>Viruses</taxon>
        <taxon>Duplodnaviria</taxon>
        <taxon>Heunggongvirae</taxon>
        <taxon>Uroviricota</taxon>
        <taxon>Caudoviricetes</taxon>
    </lineage>
</organism>
<dbReference type="EMBL" id="BK032517">
    <property type="protein sequence ID" value="DAF45704.1"/>
    <property type="molecule type" value="Genomic_DNA"/>
</dbReference>
<sequence length="139" mass="16179">MAAIPKNKATKKDLELWYELQKQISELKNKETLLRQKIFGYYFEDAKEGTNTYDLQDGFLLKGKRVVNRTLDYGVFQANVERFRKIGITPEDLVRMKPELELKAYRGLSADQQKVFDECLVIKDGMPSLEIVENKKGKK</sequence>